<name>A0A8X6TTB4_NEPPI</name>
<sequence length="93" mass="10645">MMENLMKLPGIISNWDDIFVLPGTYYDSVSSTYKTFQRWLYPTPEGNNSSPSWIKISWVKVPGITVLLSLLEQHIQITSENFVDFTLSALWSG</sequence>
<gene>
    <name evidence="1" type="ORF">NPIL_10791</name>
</gene>
<protein>
    <submittedName>
        <fullName evidence="1">Uncharacterized protein</fullName>
    </submittedName>
</protein>
<reference evidence="1" key="1">
    <citation type="submission" date="2020-08" db="EMBL/GenBank/DDBJ databases">
        <title>Multicomponent nature underlies the extraordinary mechanical properties of spider dragline silk.</title>
        <authorList>
            <person name="Kono N."/>
            <person name="Nakamura H."/>
            <person name="Mori M."/>
            <person name="Yoshida Y."/>
            <person name="Ohtoshi R."/>
            <person name="Malay A.D."/>
            <person name="Moran D.A.P."/>
            <person name="Tomita M."/>
            <person name="Numata K."/>
            <person name="Arakawa K."/>
        </authorList>
    </citation>
    <scope>NUCLEOTIDE SEQUENCE</scope>
</reference>
<keyword evidence="2" id="KW-1185">Reference proteome</keyword>
<proteinExistence type="predicted"/>
<evidence type="ECO:0000313" key="1">
    <source>
        <dbReference type="EMBL" id="GFT47979.1"/>
    </source>
</evidence>
<accession>A0A8X6TTB4</accession>
<evidence type="ECO:0000313" key="2">
    <source>
        <dbReference type="Proteomes" id="UP000887013"/>
    </source>
</evidence>
<organism evidence="1 2">
    <name type="scientific">Nephila pilipes</name>
    <name type="common">Giant wood spider</name>
    <name type="synonym">Nephila maculata</name>
    <dbReference type="NCBI Taxonomy" id="299642"/>
    <lineage>
        <taxon>Eukaryota</taxon>
        <taxon>Metazoa</taxon>
        <taxon>Ecdysozoa</taxon>
        <taxon>Arthropoda</taxon>
        <taxon>Chelicerata</taxon>
        <taxon>Arachnida</taxon>
        <taxon>Araneae</taxon>
        <taxon>Araneomorphae</taxon>
        <taxon>Entelegynae</taxon>
        <taxon>Araneoidea</taxon>
        <taxon>Nephilidae</taxon>
        <taxon>Nephila</taxon>
    </lineage>
</organism>
<comment type="caution">
    <text evidence="1">The sequence shown here is derived from an EMBL/GenBank/DDBJ whole genome shotgun (WGS) entry which is preliminary data.</text>
</comment>
<dbReference type="EMBL" id="BMAW01111437">
    <property type="protein sequence ID" value="GFT47979.1"/>
    <property type="molecule type" value="Genomic_DNA"/>
</dbReference>
<dbReference type="Proteomes" id="UP000887013">
    <property type="component" value="Unassembled WGS sequence"/>
</dbReference>
<dbReference type="AlphaFoldDB" id="A0A8X6TTB4"/>